<dbReference type="EC" id="3.1.3.15" evidence="2"/>
<feature type="non-terminal residue" evidence="2">
    <location>
        <position position="86"/>
    </location>
</feature>
<evidence type="ECO:0000313" key="2">
    <source>
        <dbReference type="EMBL" id="CAA9221310.1"/>
    </source>
</evidence>
<accession>A0A6J4HE90</accession>
<evidence type="ECO:0000256" key="1">
    <source>
        <dbReference type="SAM" id="MobiDB-lite"/>
    </source>
</evidence>
<dbReference type="GO" id="GO:0004401">
    <property type="term" value="F:histidinol-phosphatase activity"/>
    <property type="evidence" value="ECO:0007669"/>
    <property type="project" value="UniProtKB-EC"/>
</dbReference>
<organism evidence="2">
    <name type="scientific">uncultured Blastococcus sp</name>
    <dbReference type="NCBI Taxonomy" id="217144"/>
    <lineage>
        <taxon>Bacteria</taxon>
        <taxon>Bacillati</taxon>
        <taxon>Actinomycetota</taxon>
        <taxon>Actinomycetes</taxon>
        <taxon>Geodermatophilales</taxon>
        <taxon>Geodermatophilaceae</taxon>
        <taxon>Blastococcus</taxon>
        <taxon>environmental samples</taxon>
    </lineage>
</organism>
<reference evidence="2" key="1">
    <citation type="submission" date="2020-02" db="EMBL/GenBank/DDBJ databases">
        <authorList>
            <person name="Meier V. D."/>
        </authorList>
    </citation>
    <scope>NUCLEOTIDE SEQUENCE</scope>
    <source>
        <strain evidence="2">AVDCRST_MAG57</strain>
    </source>
</reference>
<feature type="region of interest" description="Disordered" evidence="1">
    <location>
        <begin position="1"/>
        <end position="86"/>
    </location>
</feature>
<protein>
    <submittedName>
        <fullName evidence="2">Histidinol-phosphatase [alternative form]</fullName>
        <ecNumber evidence="2">3.1.3.15</ecNumber>
    </submittedName>
</protein>
<keyword evidence="2" id="KW-0378">Hydrolase</keyword>
<gene>
    <name evidence="2" type="ORF">AVDCRST_MAG57-593</name>
</gene>
<name>A0A6J4HE90_9ACTN</name>
<dbReference type="AlphaFoldDB" id="A0A6J4HE90"/>
<dbReference type="EMBL" id="CADCTI010000056">
    <property type="protein sequence ID" value="CAA9221310.1"/>
    <property type="molecule type" value="Genomic_DNA"/>
</dbReference>
<feature type="non-terminal residue" evidence="2">
    <location>
        <position position="1"/>
    </location>
</feature>
<sequence length="86" mass="8831">DIGSGLLRGHAAGTRAGRPGRLDQHGPLQGPGPDGRDQAGSHAGHRRRPGDRGAAPDLAEPGAHPRRGHGRGVRHDRARLPQVGAG</sequence>
<proteinExistence type="predicted"/>